<proteinExistence type="predicted"/>
<dbReference type="InterPro" id="IPR036770">
    <property type="entry name" value="Ankyrin_rpt-contain_sf"/>
</dbReference>
<name>A0A6A5SGQ5_9PLEO</name>
<dbReference type="Proteomes" id="UP000800038">
    <property type="component" value="Unassembled WGS sequence"/>
</dbReference>
<dbReference type="Gene3D" id="1.25.40.20">
    <property type="entry name" value="Ankyrin repeat-containing domain"/>
    <property type="match status" value="1"/>
</dbReference>
<dbReference type="AlphaFoldDB" id="A0A6A5SGQ5"/>
<dbReference type="OrthoDB" id="4772757at2759"/>
<protein>
    <recommendedName>
        <fullName evidence="3">Ankyrin</fullName>
    </recommendedName>
</protein>
<accession>A0A6A5SGQ5</accession>
<dbReference type="SUPFAM" id="SSF48403">
    <property type="entry name" value="Ankyrin repeat"/>
    <property type="match status" value="1"/>
</dbReference>
<reference evidence="1" key="1">
    <citation type="journal article" date="2020" name="Stud. Mycol.">
        <title>101 Dothideomycetes genomes: a test case for predicting lifestyles and emergence of pathogens.</title>
        <authorList>
            <person name="Haridas S."/>
            <person name="Albert R."/>
            <person name="Binder M."/>
            <person name="Bloem J."/>
            <person name="Labutti K."/>
            <person name="Salamov A."/>
            <person name="Andreopoulos B."/>
            <person name="Baker S."/>
            <person name="Barry K."/>
            <person name="Bills G."/>
            <person name="Bluhm B."/>
            <person name="Cannon C."/>
            <person name="Castanera R."/>
            <person name="Culley D."/>
            <person name="Daum C."/>
            <person name="Ezra D."/>
            <person name="Gonzalez J."/>
            <person name="Henrissat B."/>
            <person name="Kuo A."/>
            <person name="Liang C."/>
            <person name="Lipzen A."/>
            <person name="Lutzoni F."/>
            <person name="Magnuson J."/>
            <person name="Mondo S."/>
            <person name="Nolan M."/>
            <person name="Ohm R."/>
            <person name="Pangilinan J."/>
            <person name="Park H.-J."/>
            <person name="Ramirez L."/>
            <person name="Alfaro M."/>
            <person name="Sun H."/>
            <person name="Tritt A."/>
            <person name="Yoshinaga Y."/>
            <person name="Zwiers L.-H."/>
            <person name="Turgeon B."/>
            <person name="Goodwin S."/>
            <person name="Spatafora J."/>
            <person name="Crous P."/>
            <person name="Grigoriev I."/>
        </authorList>
    </citation>
    <scope>NUCLEOTIDE SEQUENCE</scope>
    <source>
        <strain evidence="1">CBS 161.51</strain>
    </source>
</reference>
<dbReference type="EMBL" id="ML976094">
    <property type="protein sequence ID" value="KAF1938844.1"/>
    <property type="molecule type" value="Genomic_DNA"/>
</dbReference>
<sequence length="238" mass="26984">MSNASRAWTKRFEAVSRVVNSLLDEPDGDTMVSTEKLLEGAEPWPSTLYLASELRNMEILEKLFLDKRLNCQGMRQQALGGPIRAGHLHVVEFILEPRWSLVIFIDIRLLLQRGADLSATDHDVLYLAMEQGRFDIVRMLIEHDGGLIRKFLSEWETKPVMLLAGRTENEELDWYLIAHWAEVGILDAVNFREHGQESMAKRVGNLDVSNWSAIDSASGSFRLNLRTKLGQPDVAALL</sequence>
<gene>
    <name evidence="1" type="ORF">EJ02DRAFT_436819</name>
</gene>
<organism evidence="1 2">
    <name type="scientific">Clathrospora elynae</name>
    <dbReference type="NCBI Taxonomy" id="706981"/>
    <lineage>
        <taxon>Eukaryota</taxon>
        <taxon>Fungi</taxon>
        <taxon>Dikarya</taxon>
        <taxon>Ascomycota</taxon>
        <taxon>Pezizomycotina</taxon>
        <taxon>Dothideomycetes</taxon>
        <taxon>Pleosporomycetidae</taxon>
        <taxon>Pleosporales</taxon>
        <taxon>Diademaceae</taxon>
        <taxon>Clathrospora</taxon>
    </lineage>
</organism>
<keyword evidence="2" id="KW-1185">Reference proteome</keyword>
<evidence type="ECO:0000313" key="2">
    <source>
        <dbReference type="Proteomes" id="UP000800038"/>
    </source>
</evidence>
<evidence type="ECO:0000313" key="1">
    <source>
        <dbReference type="EMBL" id="KAF1938844.1"/>
    </source>
</evidence>
<evidence type="ECO:0008006" key="3">
    <source>
        <dbReference type="Google" id="ProtNLM"/>
    </source>
</evidence>